<dbReference type="InterPro" id="IPR018958">
    <property type="entry name" value="Knr4/Smi1-like_dom"/>
</dbReference>
<keyword evidence="3" id="KW-1185">Reference proteome</keyword>
<dbReference type="PANTHER" id="PTHR47432">
    <property type="entry name" value="CELL WALL ASSEMBLY REGULATOR SMI1"/>
    <property type="match status" value="1"/>
</dbReference>
<dbReference type="InterPro" id="IPR037883">
    <property type="entry name" value="Knr4/Smi1-like_sf"/>
</dbReference>
<dbReference type="RefSeq" id="WP_196985345.1">
    <property type="nucleotide sequence ID" value="NZ_JADWYS010000001.1"/>
</dbReference>
<dbReference type="SUPFAM" id="SSF160631">
    <property type="entry name" value="SMI1/KNR4-like"/>
    <property type="match status" value="1"/>
</dbReference>
<dbReference type="Proteomes" id="UP000651050">
    <property type="component" value="Unassembled WGS sequence"/>
</dbReference>
<feature type="domain" description="Knr4/Smi1-like" evidence="1">
    <location>
        <begin position="26"/>
        <end position="161"/>
    </location>
</feature>
<dbReference type="InterPro" id="IPR051873">
    <property type="entry name" value="KNR4/SMI1_regulator"/>
</dbReference>
<accession>A0A931MFK7</accession>
<sequence>MNELWNRFENWLSVHWPDVLPDLNPPATNEEIAQLEEALGVTLPSSFVECLKIHNGHSTAEGLFDGFEFLSTAEILDQWSIWKDLVDAGDFEGAESEPHDGVRGDWWNVRWIPITHNGGGDHMCIDLDPDEGGKAGQIISMWHDMADRELLAASFEDWFRNYVAAVLAGEYVVEDGALVRED</sequence>
<proteinExistence type="predicted"/>
<evidence type="ECO:0000259" key="1">
    <source>
        <dbReference type="SMART" id="SM00860"/>
    </source>
</evidence>
<comment type="caution">
    <text evidence="2">The sequence shown here is derived from an EMBL/GenBank/DDBJ whole genome shotgun (WGS) entry which is preliminary data.</text>
</comment>
<organism evidence="2 3">
    <name type="scientific">Caenimonas aquaedulcis</name>
    <dbReference type="NCBI Taxonomy" id="2793270"/>
    <lineage>
        <taxon>Bacteria</taxon>
        <taxon>Pseudomonadati</taxon>
        <taxon>Pseudomonadota</taxon>
        <taxon>Betaproteobacteria</taxon>
        <taxon>Burkholderiales</taxon>
        <taxon>Comamonadaceae</taxon>
        <taxon>Caenimonas</taxon>
    </lineage>
</organism>
<dbReference type="EMBL" id="JADWYS010000001">
    <property type="protein sequence ID" value="MBG9387421.1"/>
    <property type="molecule type" value="Genomic_DNA"/>
</dbReference>
<name>A0A931MFK7_9BURK</name>
<dbReference type="Pfam" id="PF09346">
    <property type="entry name" value="SMI1_KNR4"/>
    <property type="match status" value="1"/>
</dbReference>
<evidence type="ECO:0000313" key="3">
    <source>
        <dbReference type="Proteomes" id="UP000651050"/>
    </source>
</evidence>
<evidence type="ECO:0000313" key="2">
    <source>
        <dbReference type="EMBL" id="MBG9387421.1"/>
    </source>
</evidence>
<dbReference type="Gene3D" id="3.40.1580.10">
    <property type="entry name" value="SMI1/KNR4-like"/>
    <property type="match status" value="1"/>
</dbReference>
<dbReference type="PANTHER" id="PTHR47432:SF1">
    <property type="entry name" value="CELL WALL ASSEMBLY REGULATOR SMI1"/>
    <property type="match status" value="1"/>
</dbReference>
<dbReference type="SMART" id="SM00860">
    <property type="entry name" value="SMI1_KNR4"/>
    <property type="match status" value="1"/>
</dbReference>
<gene>
    <name evidence="2" type="ORF">I5803_05275</name>
</gene>
<dbReference type="AlphaFoldDB" id="A0A931MFK7"/>
<reference evidence="2" key="1">
    <citation type="submission" date="2020-11" db="EMBL/GenBank/DDBJ databases">
        <title>Bacterial whole genome sequence for Caenimonas sp. DR4.4.</title>
        <authorList>
            <person name="Le V."/>
            <person name="Ko S.-R."/>
            <person name="Ahn C.-Y."/>
            <person name="Oh H.-M."/>
        </authorList>
    </citation>
    <scope>NUCLEOTIDE SEQUENCE</scope>
    <source>
        <strain evidence="2">DR4.4</strain>
    </source>
</reference>
<protein>
    <submittedName>
        <fullName evidence="2">SMI1/KNR4 family protein</fullName>
    </submittedName>
</protein>